<name>A0A9P7B9S3_MAUEX</name>
<proteinExistence type="inferred from homology"/>
<dbReference type="Pfam" id="PF00370">
    <property type="entry name" value="FGGY_N"/>
    <property type="match status" value="1"/>
</dbReference>
<dbReference type="Pfam" id="PF02782">
    <property type="entry name" value="FGGY_C"/>
    <property type="match status" value="1"/>
</dbReference>
<dbReference type="PANTHER" id="PTHR43435:SF4">
    <property type="entry name" value="FGGY CARBOHYDRATE KINASE DOMAIN-CONTAINING PROTEIN"/>
    <property type="match status" value="1"/>
</dbReference>
<dbReference type="GO" id="GO:0019150">
    <property type="term" value="F:D-ribulokinase activity"/>
    <property type="evidence" value="ECO:0007669"/>
    <property type="project" value="TreeGrafter"/>
</dbReference>
<evidence type="ECO:0000256" key="3">
    <source>
        <dbReference type="ARBA" id="ARBA00022777"/>
    </source>
</evidence>
<dbReference type="Proteomes" id="UP000750334">
    <property type="component" value="Unassembled WGS sequence"/>
</dbReference>
<keyword evidence="2" id="KW-0808">Transferase</keyword>
<evidence type="ECO:0000259" key="4">
    <source>
        <dbReference type="Pfam" id="PF00370"/>
    </source>
</evidence>
<dbReference type="PIRSF" id="PIRSF000538">
    <property type="entry name" value="GlpK"/>
    <property type="match status" value="1"/>
</dbReference>
<sequence>MAAENEQSKGPFYVGVDVGTGSARACIIDSTGHIMAIARSPIKREELIKDHITQSSNEIWGKICYCVKTVIEESKVDSLSVKGIGFDATCSLVVVDEKRHEPVAVGPNFDDQEQNIMLWMDHRAKKQTELINETGDKCLKYVGGKMSIEMEIPKIKWLKDNCSKETFKKCKFYDLSDFLTFKATGKQNKSLCAAACKQGFLPYGVEGSTKGWSASFLNNIGLEELVENDFDKLGGPLDGSANDINSRYHSAGAPIGTLSEQACKDLGLSKNCIVGSGVIDAYAGWVGTVAASSDIDNQETEDINHAIGRLAVVAGTSSCHIAISREPHFVNGIWGPYKDIIFENFWCSEGGQTCTGELLAYVLKVHPAYEQLQSISDKTSSSVYDTLNSILEDMVATQEKRSVITLGKHLFYYGDLRGNRSPLGDAEMRGSIIGFSMDTTLSDLALKYYAACEFIAQQTRHIIETMTKAGHRIKALYMSGGQCRNNLLMDLLTNATGYPVVIPEYIDSAVVFGAALLGASASKSFELKKAQSHEVTLWNTMKYMTKSEKVIMPQCVESSDRKLLDVKYQIYLDMAQKQKEYRSMVDFIETE</sequence>
<dbReference type="OrthoDB" id="203824at2759"/>
<dbReference type="InterPro" id="IPR043129">
    <property type="entry name" value="ATPase_NBD"/>
</dbReference>
<dbReference type="NCBIfam" id="TIGR01315">
    <property type="entry name" value="5C_CHO_kinase"/>
    <property type="match status" value="1"/>
</dbReference>
<evidence type="ECO:0000256" key="2">
    <source>
        <dbReference type="ARBA" id="ARBA00022679"/>
    </source>
</evidence>
<dbReference type="SUPFAM" id="SSF53067">
    <property type="entry name" value="Actin-like ATPase domain"/>
    <property type="match status" value="2"/>
</dbReference>
<keyword evidence="7" id="KW-1185">Reference proteome</keyword>
<dbReference type="GO" id="GO:0019321">
    <property type="term" value="P:pentose metabolic process"/>
    <property type="evidence" value="ECO:0007669"/>
    <property type="project" value="TreeGrafter"/>
</dbReference>
<dbReference type="InterPro" id="IPR000577">
    <property type="entry name" value="Carb_kinase_FGGY"/>
</dbReference>
<keyword evidence="3" id="KW-0418">Kinase</keyword>
<dbReference type="Gene3D" id="1.20.58.2240">
    <property type="match status" value="1"/>
</dbReference>
<protein>
    <recommendedName>
        <fullName evidence="8">Carbohydrate kinase FGGY C-terminal domain-containing protein</fullName>
    </recommendedName>
</protein>
<dbReference type="Gene3D" id="3.30.420.40">
    <property type="match status" value="1"/>
</dbReference>
<evidence type="ECO:0008006" key="8">
    <source>
        <dbReference type="Google" id="ProtNLM"/>
    </source>
</evidence>
<dbReference type="GO" id="GO:0005737">
    <property type="term" value="C:cytoplasm"/>
    <property type="evidence" value="ECO:0007669"/>
    <property type="project" value="TreeGrafter"/>
</dbReference>
<dbReference type="InterPro" id="IPR018485">
    <property type="entry name" value="FGGY_C"/>
</dbReference>
<comment type="similarity">
    <text evidence="1">Belongs to the FGGY kinase family.</text>
</comment>
<dbReference type="InterPro" id="IPR018484">
    <property type="entry name" value="FGGY_N"/>
</dbReference>
<dbReference type="CDD" id="cd07782">
    <property type="entry name" value="ASKHA_NBD_FGGY_D-RBK"/>
    <property type="match status" value="1"/>
</dbReference>
<evidence type="ECO:0000313" key="7">
    <source>
        <dbReference type="Proteomes" id="UP000750334"/>
    </source>
</evidence>
<dbReference type="AlphaFoldDB" id="A0A9P7B9S3"/>
<organism evidence="6 7">
    <name type="scientific">Maudiozyma exigua</name>
    <name type="common">Yeast</name>
    <name type="synonym">Kazachstania exigua</name>
    <dbReference type="NCBI Taxonomy" id="34358"/>
    <lineage>
        <taxon>Eukaryota</taxon>
        <taxon>Fungi</taxon>
        <taxon>Dikarya</taxon>
        <taxon>Ascomycota</taxon>
        <taxon>Saccharomycotina</taxon>
        <taxon>Saccharomycetes</taxon>
        <taxon>Saccharomycetales</taxon>
        <taxon>Saccharomycetaceae</taxon>
        <taxon>Maudiozyma</taxon>
    </lineage>
</organism>
<feature type="domain" description="Carbohydrate kinase FGGY C-terminal" evidence="5">
    <location>
        <begin position="310"/>
        <end position="521"/>
    </location>
</feature>
<dbReference type="EMBL" id="PUHR01000108">
    <property type="protein sequence ID" value="KAG0665923.1"/>
    <property type="molecule type" value="Genomic_DNA"/>
</dbReference>
<comment type="caution">
    <text evidence="6">The sequence shown here is derived from an EMBL/GenBank/DDBJ whole genome shotgun (WGS) entry which is preliminary data.</text>
</comment>
<evidence type="ECO:0000259" key="5">
    <source>
        <dbReference type="Pfam" id="PF02782"/>
    </source>
</evidence>
<reference evidence="6 7" key="1">
    <citation type="submission" date="2020-11" db="EMBL/GenBank/DDBJ databases">
        <title>Kefir isolates.</title>
        <authorList>
            <person name="Marcisauskas S."/>
            <person name="Kim Y."/>
            <person name="Blasche S."/>
        </authorList>
    </citation>
    <scope>NUCLEOTIDE SEQUENCE [LARGE SCALE GENOMIC DNA]</scope>
    <source>
        <strain evidence="6 7">OG2</strain>
    </source>
</reference>
<evidence type="ECO:0000256" key="1">
    <source>
        <dbReference type="ARBA" id="ARBA00009156"/>
    </source>
</evidence>
<accession>A0A9P7B9S3</accession>
<evidence type="ECO:0000313" key="6">
    <source>
        <dbReference type="EMBL" id="KAG0665923.1"/>
    </source>
</evidence>
<dbReference type="PANTHER" id="PTHR43435">
    <property type="entry name" value="RIBULOKINASE"/>
    <property type="match status" value="1"/>
</dbReference>
<feature type="domain" description="Carbohydrate kinase FGGY N-terminal" evidence="4">
    <location>
        <begin position="13"/>
        <end position="286"/>
    </location>
</feature>
<gene>
    <name evidence="6" type="ORF">C6P45_000319</name>
</gene>
<dbReference type="InterPro" id="IPR006003">
    <property type="entry name" value="FGGY_RbtK-like"/>
</dbReference>